<dbReference type="GO" id="GO:0000492">
    <property type="term" value="P:box C/D snoRNP assembly"/>
    <property type="evidence" value="ECO:0007669"/>
    <property type="project" value="TreeGrafter"/>
</dbReference>
<dbReference type="AlphaFoldDB" id="A0A6G1JHH7"/>
<dbReference type="PROSITE" id="PS00028">
    <property type="entry name" value="ZINC_FINGER_C2H2_1"/>
    <property type="match status" value="1"/>
</dbReference>
<dbReference type="InterPro" id="IPR007529">
    <property type="entry name" value="Znf_HIT"/>
</dbReference>
<dbReference type="InterPro" id="IPR013087">
    <property type="entry name" value="Znf_C2H2_type"/>
</dbReference>
<evidence type="ECO:0000313" key="8">
    <source>
        <dbReference type="EMBL" id="KAF2689691.1"/>
    </source>
</evidence>
<keyword evidence="9" id="KW-1185">Reference proteome</keyword>
<dbReference type="CDD" id="cd23024">
    <property type="entry name" value="zf-HIT_ZNHIT2-3"/>
    <property type="match status" value="1"/>
</dbReference>
<dbReference type="GO" id="GO:0005634">
    <property type="term" value="C:nucleus"/>
    <property type="evidence" value="ECO:0007669"/>
    <property type="project" value="TreeGrafter"/>
</dbReference>
<evidence type="ECO:0008006" key="10">
    <source>
        <dbReference type="Google" id="ProtNLM"/>
    </source>
</evidence>
<evidence type="ECO:0000313" key="9">
    <source>
        <dbReference type="Proteomes" id="UP000799291"/>
    </source>
</evidence>
<accession>A0A6G1JHH7</accession>
<evidence type="ECO:0000259" key="7">
    <source>
        <dbReference type="PROSITE" id="PS51083"/>
    </source>
</evidence>
<keyword evidence="3" id="KW-0862">Zinc</keyword>
<protein>
    <recommendedName>
        <fullName evidence="10">HIT-type domain-containing protein</fullName>
    </recommendedName>
</protein>
<dbReference type="EMBL" id="MU005572">
    <property type="protein sequence ID" value="KAF2689691.1"/>
    <property type="molecule type" value="Genomic_DNA"/>
</dbReference>
<evidence type="ECO:0000259" key="6">
    <source>
        <dbReference type="PROSITE" id="PS50157"/>
    </source>
</evidence>
<dbReference type="InterPro" id="IPR051639">
    <property type="entry name" value="BCD1"/>
</dbReference>
<keyword evidence="2 4" id="KW-0863">Zinc-finger</keyword>
<evidence type="ECO:0000256" key="1">
    <source>
        <dbReference type="ARBA" id="ARBA00022723"/>
    </source>
</evidence>
<proteinExistence type="predicted"/>
<evidence type="ECO:0000256" key="3">
    <source>
        <dbReference type="ARBA" id="ARBA00022833"/>
    </source>
</evidence>
<dbReference type="GO" id="GO:0008270">
    <property type="term" value="F:zinc ion binding"/>
    <property type="evidence" value="ECO:0007669"/>
    <property type="project" value="UniProtKB-UniRule"/>
</dbReference>
<evidence type="ECO:0000256" key="4">
    <source>
        <dbReference type="PROSITE-ProRule" id="PRU00453"/>
    </source>
</evidence>
<dbReference type="Gene3D" id="3.30.60.190">
    <property type="match status" value="1"/>
</dbReference>
<dbReference type="PANTHER" id="PTHR13483:SF11">
    <property type="entry name" value="ZINC FINGER HIT DOMAIN-CONTAINING PROTEIN 3"/>
    <property type="match status" value="1"/>
</dbReference>
<dbReference type="Proteomes" id="UP000799291">
    <property type="component" value="Unassembled WGS sequence"/>
</dbReference>
<dbReference type="PROSITE" id="PS51083">
    <property type="entry name" value="ZF_HIT"/>
    <property type="match status" value="1"/>
</dbReference>
<keyword evidence="1" id="KW-0479">Metal-binding</keyword>
<name>A0A6G1JHH7_9PLEO</name>
<dbReference type="GO" id="GO:0070761">
    <property type="term" value="C:pre-snoRNP complex"/>
    <property type="evidence" value="ECO:0007669"/>
    <property type="project" value="TreeGrafter"/>
</dbReference>
<evidence type="ECO:0000256" key="2">
    <source>
        <dbReference type="ARBA" id="ARBA00022771"/>
    </source>
</evidence>
<organism evidence="8 9">
    <name type="scientific">Lentithecium fluviatile CBS 122367</name>
    <dbReference type="NCBI Taxonomy" id="1168545"/>
    <lineage>
        <taxon>Eukaryota</taxon>
        <taxon>Fungi</taxon>
        <taxon>Dikarya</taxon>
        <taxon>Ascomycota</taxon>
        <taxon>Pezizomycotina</taxon>
        <taxon>Dothideomycetes</taxon>
        <taxon>Pleosporomycetidae</taxon>
        <taxon>Pleosporales</taxon>
        <taxon>Massarineae</taxon>
        <taxon>Lentitheciaceae</taxon>
        <taxon>Lentithecium</taxon>
    </lineage>
</organism>
<reference evidence="8" key="1">
    <citation type="journal article" date="2020" name="Stud. Mycol.">
        <title>101 Dothideomycetes genomes: a test case for predicting lifestyles and emergence of pathogens.</title>
        <authorList>
            <person name="Haridas S."/>
            <person name="Albert R."/>
            <person name="Binder M."/>
            <person name="Bloem J."/>
            <person name="Labutti K."/>
            <person name="Salamov A."/>
            <person name="Andreopoulos B."/>
            <person name="Baker S."/>
            <person name="Barry K."/>
            <person name="Bills G."/>
            <person name="Bluhm B."/>
            <person name="Cannon C."/>
            <person name="Castanera R."/>
            <person name="Culley D."/>
            <person name="Daum C."/>
            <person name="Ezra D."/>
            <person name="Gonzalez J."/>
            <person name="Henrissat B."/>
            <person name="Kuo A."/>
            <person name="Liang C."/>
            <person name="Lipzen A."/>
            <person name="Lutzoni F."/>
            <person name="Magnuson J."/>
            <person name="Mondo S."/>
            <person name="Nolan M."/>
            <person name="Ohm R."/>
            <person name="Pangilinan J."/>
            <person name="Park H.-J."/>
            <person name="Ramirez L."/>
            <person name="Alfaro M."/>
            <person name="Sun H."/>
            <person name="Tritt A."/>
            <person name="Yoshinaga Y."/>
            <person name="Zwiers L.-H."/>
            <person name="Turgeon B."/>
            <person name="Goodwin S."/>
            <person name="Spatafora J."/>
            <person name="Crous P."/>
            <person name="Grigoriev I."/>
        </authorList>
    </citation>
    <scope>NUCLEOTIDE SEQUENCE</scope>
    <source>
        <strain evidence="8">CBS 122367</strain>
    </source>
</reference>
<dbReference type="OrthoDB" id="18412at2759"/>
<dbReference type="PROSITE" id="PS50157">
    <property type="entry name" value="ZINC_FINGER_C2H2_2"/>
    <property type="match status" value="1"/>
</dbReference>
<dbReference type="GO" id="GO:0048254">
    <property type="term" value="P:snoRNA localization"/>
    <property type="evidence" value="ECO:0007669"/>
    <property type="project" value="TreeGrafter"/>
</dbReference>
<feature type="region of interest" description="Disordered" evidence="5">
    <location>
        <begin position="36"/>
        <end position="64"/>
    </location>
</feature>
<sequence length="205" mass="23064">MADTLCGICHAQPKKYRCPTCSMPYCSMPCFKEHKATHSDSAPTPPTAAPEHDLPNPPPPKPLPRYLRSKIDFAQLATDPKYLDLLKRHPALLPTLQRIYSATIEPDPDQERRRRVIQGWRGRWRGSRGRGGGRGGRGFRDEESRWTQKKGDADAMRGLKRVRECENGSEEKEGLAEFVRLVEEIFGEKEKDGGDPGGEKAVNTL</sequence>
<dbReference type="GO" id="GO:0000463">
    <property type="term" value="P:maturation of LSU-rRNA from tricistronic rRNA transcript (SSU-rRNA, 5.8S rRNA, LSU-rRNA)"/>
    <property type="evidence" value="ECO:0007669"/>
    <property type="project" value="TreeGrafter"/>
</dbReference>
<dbReference type="Pfam" id="PF04438">
    <property type="entry name" value="zf-HIT"/>
    <property type="match status" value="1"/>
</dbReference>
<dbReference type="PANTHER" id="PTHR13483">
    <property type="entry name" value="BOX C_D SNORNA PROTEIN 1-RELATED"/>
    <property type="match status" value="1"/>
</dbReference>
<feature type="domain" description="HIT-type" evidence="7">
    <location>
        <begin position="6"/>
        <end position="39"/>
    </location>
</feature>
<gene>
    <name evidence="8" type="ORF">K458DRAFT_427806</name>
</gene>
<evidence type="ECO:0000256" key="5">
    <source>
        <dbReference type="SAM" id="MobiDB-lite"/>
    </source>
</evidence>
<feature type="domain" description="C2H2-type" evidence="6">
    <location>
        <begin position="16"/>
        <end position="43"/>
    </location>
</feature>
<dbReference type="SUPFAM" id="SSF144232">
    <property type="entry name" value="HIT/MYND zinc finger-like"/>
    <property type="match status" value="1"/>
</dbReference>